<name>A0AAW3FI28_9BACT</name>
<proteinExistence type="predicted"/>
<comment type="caution">
    <text evidence="1">The sequence shown here is derived from an EMBL/GenBank/DDBJ whole genome shotgun (WGS) entry which is preliminary data.</text>
</comment>
<sequence>MVTKYRQMDLKIKQKIMQQPYKKYEQDKTWGIFGNRRETFIMISKEGVSYSGEVRLKLYTFM</sequence>
<protein>
    <submittedName>
        <fullName evidence="1">Uncharacterized protein</fullName>
    </submittedName>
</protein>
<evidence type="ECO:0000313" key="2">
    <source>
        <dbReference type="Proteomes" id="UP000029533"/>
    </source>
</evidence>
<dbReference type="EMBL" id="JRNJ01000035">
    <property type="protein sequence ID" value="KGF29099.1"/>
    <property type="molecule type" value="Genomic_DNA"/>
</dbReference>
<dbReference type="AlphaFoldDB" id="A0AAW3FI28"/>
<organism evidence="1 2">
    <name type="scientific">Prevotella histicola JCM 15637 = DNF00424</name>
    <dbReference type="NCBI Taxonomy" id="1236504"/>
    <lineage>
        <taxon>Bacteria</taxon>
        <taxon>Pseudomonadati</taxon>
        <taxon>Bacteroidota</taxon>
        <taxon>Bacteroidia</taxon>
        <taxon>Bacteroidales</taxon>
        <taxon>Prevotellaceae</taxon>
        <taxon>Prevotella</taxon>
    </lineage>
</organism>
<dbReference type="Proteomes" id="UP000029533">
    <property type="component" value="Unassembled WGS sequence"/>
</dbReference>
<reference evidence="1 2" key="1">
    <citation type="submission" date="2014-07" db="EMBL/GenBank/DDBJ databases">
        <authorList>
            <person name="McCorrison J."/>
            <person name="Sanka R."/>
            <person name="Torralba M."/>
            <person name="Gillis M."/>
            <person name="Haft D.H."/>
            <person name="Methe B."/>
            <person name="Sutton G."/>
            <person name="Nelson K.E."/>
        </authorList>
    </citation>
    <scope>NUCLEOTIDE SEQUENCE [LARGE SCALE GENOMIC DNA]</scope>
    <source>
        <strain evidence="1 2">DNF00424</strain>
    </source>
</reference>
<gene>
    <name evidence="1" type="ORF">HMPREF2132_03000</name>
</gene>
<accession>A0AAW3FI28</accession>
<evidence type="ECO:0000313" key="1">
    <source>
        <dbReference type="EMBL" id="KGF29099.1"/>
    </source>
</evidence>